<comment type="caution">
    <text evidence="3">The sequence shown here is derived from an EMBL/GenBank/DDBJ whole genome shotgun (WGS) entry which is preliminary data.</text>
</comment>
<evidence type="ECO:0000259" key="2">
    <source>
        <dbReference type="Pfam" id="PF22747"/>
    </source>
</evidence>
<proteinExistence type="predicted"/>
<gene>
    <name evidence="3" type="ORF">ENX68_05865</name>
</gene>
<dbReference type="EMBL" id="DTOZ01000153">
    <property type="protein sequence ID" value="HGE78506.1"/>
    <property type="molecule type" value="Genomic_DNA"/>
</dbReference>
<dbReference type="AlphaFoldDB" id="A0A7V3VU53"/>
<accession>A0A7V3VU53</accession>
<organism evidence="3">
    <name type="scientific">candidate division WOR-3 bacterium</name>
    <dbReference type="NCBI Taxonomy" id="2052148"/>
    <lineage>
        <taxon>Bacteria</taxon>
        <taxon>Bacteria division WOR-3</taxon>
    </lineage>
</organism>
<dbReference type="Pfam" id="PF22747">
    <property type="entry name" value="Zn_ribbon_DUF2089"/>
    <property type="match status" value="1"/>
</dbReference>
<evidence type="ECO:0000259" key="1">
    <source>
        <dbReference type="Pfam" id="PF09862"/>
    </source>
</evidence>
<sequence>MIKKIRNCPVCGGEMVISELRCRKCDLRVKKDFPRCEFCQLPDEDYEFLKIFLRTEGKITDIEKILGVSYPTIKARIEQLLKSLNLKPYEETLDPLDAIAQGKMSVDEAIAIIKSRKKGGAR</sequence>
<name>A0A7V3VU53_UNCW3</name>
<feature type="domain" description="DUF2089" evidence="1">
    <location>
        <begin position="41"/>
        <end position="86"/>
    </location>
</feature>
<dbReference type="InterPro" id="IPR053957">
    <property type="entry name" value="DUF2089_Zn_ribbon"/>
</dbReference>
<reference evidence="3" key="1">
    <citation type="journal article" date="2020" name="mSystems">
        <title>Genome- and Community-Level Interaction Insights into Carbon Utilization and Element Cycling Functions of Hydrothermarchaeota in Hydrothermal Sediment.</title>
        <authorList>
            <person name="Zhou Z."/>
            <person name="Liu Y."/>
            <person name="Xu W."/>
            <person name="Pan J."/>
            <person name="Luo Z.H."/>
            <person name="Li M."/>
        </authorList>
    </citation>
    <scope>NUCLEOTIDE SEQUENCE [LARGE SCALE GENOMIC DNA]</scope>
    <source>
        <strain evidence="3">SpSt-961</strain>
    </source>
</reference>
<protein>
    <submittedName>
        <fullName evidence="3">DUF2089 domain-containing protein</fullName>
    </submittedName>
</protein>
<evidence type="ECO:0000313" key="3">
    <source>
        <dbReference type="EMBL" id="HGE78506.1"/>
    </source>
</evidence>
<dbReference type="Pfam" id="PF09862">
    <property type="entry name" value="DUF2089"/>
    <property type="match status" value="1"/>
</dbReference>
<feature type="domain" description="DUF2089" evidence="2">
    <location>
        <begin position="8"/>
        <end position="39"/>
    </location>
</feature>
<dbReference type="InterPro" id="IPR018658">
    <property type="entry name" value="DUF2089"/>
</dbReference>